<evidence type="ECO:0000256" key="2">
    <source>
        <dbReference type="SAM" id="MobiDB-lite"/>
    </source>
</evidence>
<evidence type="ECO:0000259" key="3">
    <source>
        <dbReference type="Pfam" id="PF03763"/>
    </source>
</evidence>
<gene>
    <name evidence="4" type="ORF">BOLC3T16183H</name>
</gene>
<evidence type="ECO:0000256" key="1">
    <source>
        <dbReference type="ARBA" id="ARBA00005711"/>
    </source>
</evidence>
<reference evidence="4" key="1">
    <citation type="submission" date="2018-11" db="EMBL/GenBank/DDBJ databases">
        <authorList>
            <consortium name="Genoscope - CEA"/>
            <person name="William W."/>
        </authorList>
    </citation>
    <scope>NUCLEOTIDE SEQUENCE</scope>
</reference>
<comment type="similarity">
    <text evidence="1">Belongs to the remorin family.</text>
</comment>
<dbReference type="PANTHER" id="PTHR31775">
    <property type="entry name" value="OS02G0117200 PROTEIN"/>
    <property type="match status" value="1"/>
</dbReference>
<protein>
    <recommendedName>
        <fullName evidence="3">Remorin C-terminal domain-containing protein</fullName>
    </recommendedName>
</protein>
<accession>A0A3P6B7U4</accession>
<sequence length="132" mass="15149">MEGTKDNKGDEQVRNNYTKILEIFQSQFPCDCCDTCLICRTEKKLLEISAWEKKQTTKIESQLANTQRKMDSKKKEKAEKLRSKKAAVHAKAQEKKAWVQIRRTQEILDAEDEAATFQATGQIPNKSSCSCF</sequence>
<evidence type="ECO:0000313" key="4">
    <source>
        <dbReference type="EMBL" id="VDC92128.1"/>
    </source>
</evidence>
<proteinExistence type="inferred from homology"/>
<organism evidence="4">
    <name type="scientific">Brassica oleracea</name>
    <name type="common">Wild cabbage</name>
    <dbReference type="NCBI Taxonomy" id="3712"/>
    <lineage>
        <taxon>Eukaryota</taxon>
        <taxon>Viridiplantae</taxon>
        <taxon>Streptophyta</taxon>
        <taxon>Embryophyta</taxon>
        <taxon>Tracheophyta</taxon>
        <taxon>Spermatophyta</taxon>
        <taxon>Magnoliopsida</taxon>
        <taxon>eudicotyledons</taxon>
        <taxon>Gunneridae</taxon>
        <taxon>Pentapetalae</taxon>
        <taxon>rosids</taxon>
        <taxon>malvids</taxon>
        <taxon>Brassicales</taxon>
        <taxon>Brassicaceae</taxon>
        <taxon>Brassiceae</taxon>
        <taxon>Brassica</taxon>
    </lineage>
</organism>
<feature type="domain" description="Remorin C-terminal" evidence="3">
    <location>
        <begin position="40"/>
        <end position="126"/>
    </location>
</feature>
<name>A0A3P6B7U4_BRAOL</name>
<feature type="compositionally biased region" description="Basic and acidic residues" evidence="2">
    <location>
        <begin position="68"/>
        <end position="81"/>
    </location>
</feature>
<dbReference type="Pfam" id="PF03763">
    <property type="entry name" value="Remorin_C"/>
    <property type="match status" value="1"/>
</dbReference>
<feature type="region of interest" description="Disordered" evidence="2">
    <location>
        <begin position="62"/>
        <end position="89"/>
    </location>
</feature>
<dbReference type="EMBL" id="LR031872">
    <property type="protein sequence ID" value="VDC92128.1"/>
    <property type="molecule type" value="Genomic_DNA"/>
</dbReference>
<dbReference type="AlphaFoldDB" id="A0A3P6B7U4"/>
<dbReference type="PANTHER" id="PTHR31775:SF25">
    <property type="entry name" value="REMORIN C-TERMINAL DOMAIN-CONTAINING PROTEIN"/>
    <property type="match status" value="1"/>
</dbReference>
<dbReference type="InterPro" id="IPR005516">
    <property type="entry name" value="Remorin_C"/>
</dbReference>